<dbReference type="InterPro" id="IPR052515">
    <property type="entry name" value="Gfo/Idh/MocA_Oxidoreductase"/>
</dbReference>
<dbReference type="SUPFAM" id="SSF55347">
    <property type="entry name" value="Glyceraldehyde-3-phosphate dehydrogenase-like, C-terminal domain"/>
    <property type="match status" value="1"/>
</dbReference>
<dbReference type="SUPFAM" id="SSF51735">
    <property type="entry name" value="NAD(P)-binding Rossmann-fold domains"/>
    <property type="match status" value="1"/>
</dbReference>
<dbReference type="GO" id="GO:0000166">
    <property type="term" value="F:nucleotide binding"/>
    <property type="evidence" value="ECO:0007669"/>
    <property type="project" value="InterPro"/>
</dbReference>
<evidence type="ECO:0000259" key="2">
    <source>
        <dbReference type="Pfam" id="PF22725"/>
    </source>
</evidence>
<dbReference type="Gene3D" id="3.40.50.720">
    <property type="entry name" value="NAD(P)-binding Rossmann-like Domain"/>
    <property type="match status" value="1"/>
</dbReference>
<dbReference type="Gene3D" id="3.30.360.10">
    <property type="entry name" value="Dihydrodipicolinate Reductase, domain 2"/>
    <property type="match status" value="1"/>
</dbReference>
<dbReference type="InterPro" id="IPR000683">
    <property type="entry name" value="Gfo/Idh/MocA-like_OxRdtase_N"/>
</dbReference>
<feature type="domain" description="Gfo/Idh/MocA-like oxidoreductase N-terminal" evidence="1">
    <location>
        <begin position="7"/>
        <end position="121"/>
    </location>
</feature>
<protein>
    <submittedName>
        <fullName evidence="3">Oxidoreductase</fullName>
    </submittedName>
</protein>
<keyword evidence="4" id="KW-1185">Reference proteome</keyword>
<sequence>MAVRKRRVALVGLGMVVGAHVRSLNDLADRVEIAYAYSPTAARREAFAAQFPVPTCDRLETILDDPSIDAVIVLTPPNTHLDIVGRCAAAGKHVLLEKPLEITTERATQMVEACEAAGITLGIVLQHRFRPAAEALARMLAAGDLGDIAGCSTIIRLWRPQAYYDEPGRGSLARDGGGVLLTQGIHTLDLMLSLAGRPAEVRGFATTSPVHVMETEDMVAAGIRFENGALGTIDATTAAYPGFAERIEFICRNGTAVLAGTGLDVTFHDGRTERVAPLETAGGTGANPMDFPHDWHRSAIADFLDALDGERAPRISGREALKVHRLIDALIEAGRTGTSVAVAAAPA</sequence>
<gene>
    <name evidence="3" type="ORF">SI859A1_01373</name>
</gene>
<dbReference type="AlphaFoldDB" id="Q1YIU7"/>
<evidence type="ECO:0000313" key="3">
    <source>
        <dbReference type="EMBL" id="EAS50020.1"/>
    </source>
</evidence>
<dbReference type="PANTHER" id="PTHR43249">
    <property type="entry name" value="UDP-N-ACETYL-2-AMINO-2-DEOXY-D-GLUCURONATE OXIDASE"/>
    <property type="match status" value="1"/>
</dbReference>
<dbReference type="InterPro" id="IPR036291">
    <property type="entry name" value="NAD(P)-bd_dom_sf"/>
</dbReference>
<dbReference type="Pfam" id="PF01408">
    <property type="entry name" value="GFO_IDH_MocA"/>
    <property type="match status" value="1"/>
</dbReference>
<evidence type="ECO:0000313" key="4">
    <source>
        <dbReference type="Proteomes" id="UP000000321"/>
    </source>
</evidence>
<dbReference type="Pfam" id="PF22725">
    <property type="entry name" value="GFO_IDH_MocA_C3"/>
    <property type="match status" value="1"/>
</dbReference>
<dbReference type="EMBL" id="AAPJ01000003">
    <property type="protein sequence ID" value="EAS50020.1"/>
    <property type="molecule type" value="Genomic_DNA"/>
</dbReference>
<evidence type="ECO:0000259" key="1">
    <source>
        <dbReference type="Pfam" id="PF01408"/>
    </source>
</evidence>
<proteinExistence type="predicted"/>
<dbReference type="Proteomes" id="UP000000321">
    <property type="component" value="Unassembled WGS sequence"/>
</dbReference>
<organism evidence="3 4">
    <name type="scientific">Aurantimonas manganoxydans (strain ATCC BAA-1229 / DSM 21871 / SI85-9A1)</name>
    <dbReference type="NCBI Taxonomy" id="287752"/>
    <lineage>
        <taxon>Bacteria</taxon>
        <taxon>Pseudomonadati</taxon>
        <taxon>Pseudomonadota</taxon>
        <taxon>Alphaproteobacteria</taxon>
        <taxon>Hyphomicrobiales</taxon>
        <taxon>Aurantimonadaceae</taxon>
        <taxon>Aurantimonas</taxon>
    </lineage>
</organism>
<accession>Q1YIU7</accession>
<reference evidence="3 4" key="1">
    <citation type="journal article" date="2008" name="Appl. Environ. Microbiol.">
        <title>Genomic insights into Mn(II) oxidation by the marine alphaproteobacterium Aurantimonas sp. strain SI85-9A1.</title>
        <authorList>
            <person name="Dick G.J."/>
            <person name="Podell S."/>
            <person name="Johnson H.A."/>
            <person name="Rivera-Espinoza Y."/>
            <person name="Bernier-Latmani R."/>
            <person name="McCarthy J.K."/>
            <person name="Torpey J.W."/>
            <person name="Clement B.G."/>
            <person name="Gaasterland T."/>
            <person name="Tebo B.M."/>
        </authorList>
    </citation>
    <scope>NUCLEOTIDE SEQUENCE [LARGE SCALE GENOMIC DNA]</scope>
    <source>
        <strain evidence="3 4">SI85-9A1</strain>
    </source>
</reference>
<dbReference type="BioCyc" id="AURANTIMONAS:SI859A1_01373-MONOMER"/>
<dbReference type="InterPro" id="IPR055170">
    <property type="entry name" value="GFO_IDH_MocA-like_dom"/>
</dbReference>
<dbReference type="PANTHER" id="PTHR43249:SF1">
    <property type="entry name" value="D-GLUCOSIDE 3-DEHYDROGENASE"/>
    <property type="match status" value="1"/>
</dbReference>
<dbReference type="RefSeq" id="WP_009209230.1">
    <property type="nucleotide sequence ID" value="NZ_BBWP01000024.1"/>
</dbReference>
<comment type="caution">
    <text evidence="3">The sequence shown here is derived from an EMBL/GenBank/DDBJ whole genome shotgun (WGS) entry which is preliminary data.</text>
</comment>
<dbReference type="HOGENOM" id="CLU_023194_1_0_5"/>
<name>Q1YIU7_AURMS</name>
<feature type="domain" description="GFO/IDH/MocA-like oxidoreductase" evidence="2">
    <location>
        <begin position="135"/>
        <end position="256"/>
    </location>
</feature>